<evidence type="ECO:0000256" key="1">
    <source>
        <dbReference type="SAM" id="Phobius"/>
    </source>
</evidence>
<proteinExistence type="predicted"/>
<keyword evidence="4" id="KW-1185">Reference proteome</keyword>
<feature type="transmembrane region" description="Helical" evidence="1">
    <location>
        <begin position="152"/>
        <end position="171"/>
    </location>
</feature>
<keyword evidence="1" id="KW-1133">Transmembrane helix</keyword>
<accession>A0ABX0K179</accession>
<reference evidence="3 4" key="1">
    <citation type="journal article" date="2020" name="Int. J. Syst. Evol. Microbiol.">
        <title>Novel acetic acid bacteria from cider fermentations: Acetobacter conturbans sp. nov. and Acetobacter fallax sp. nov.</title>
        <authorList>
            <person name="Sombolestani A.S."/>
            <person name="Cleenwerck I."/>
            <person name="Cnockaert M."/>
            <person name="Borremans W."/>
            <person name="Wieme A.D."/>
            <person name="De Vuyst L."/>
            <person name="Vandamme P."/>
        </authorList>
    </citation>
    <scope>NUCLEOTIDE SEQUENCE [LARGE SCALE GENOMIC DNA]</scope>
    <source>
        <strain evidence="3 4">LMG 1627</strain>
    </source>
</reference>
<evidence type="ECO:0000313" key="4">
    <source>
        <dbReference type="Proteomes" id="UP000631653"/>
    </source>
</evidence>
<dbReference type="Pfam" id="PF13156">
    <property type="entry name" value="Mrr_cat_2"/>
    <property type="match status" value="1"/>
</dbReference>
<dbReference type="Proteomes" id="UP000631653">
    <property type="component" value="Unassembled WGS sequence"/>
</dbReference>
<dbReference type="InterPro" id="IPR011856">
    <property type="entry name" value="tRNA_endonuc-like_dom_sf"/>
</dbReference>
<keyword evidence="1" id="KW-0472">Membrane</keyword>
<sequence>MPTTEYPPLSNWQDFESLAADLFTAIYGRSFHKWGRSGQRQKGLDVFGKDKLGQAIAVQCKLHGYGKKITNKDIDTTLEKLKKFEHQLDEIYILTTAHDDVGIQNYIQHINTDRRCGKLCVVHIWGWETISQKIALYPTIQRKYYSHWIKKTSMCSWIIISISIIIAVIFATHTVHSDWIKQDKFANQKQERGDNLRNITKSISKLQKIYEQCLMSLDATPFSFSRTITRHCVEPARDQMEIIHAEITNLTPQASLEAWGDVHNMEIVMDDDIRQGALAAQMTVFFEDEFIRDMKLRCHPKSLDDGLKKSLRESVENTAKIQLNYYFILRDFILPRLDSAEAIILAHARENNSQPIPSDLADRAKKFGELFDQQRHDQIPPYTYPLIIEATKKMSARTIHIGQSEVDAELEDLRINSVLLEATQKSFQGRPKDIEDLIACGVMKPNAMNLVKGG</sequence>
<keyword evidence="1" id="KW-0812">Transmembrane</keyword>
<dbReference type="InterPro" id="IPR039442">
    <property type="entry name" value="Mrr-like_dom"/>
</dbReference>
<protein>
    <recommendedName>
        <fullName evidence="2">Mrr-like domain-containing protein</fullName>
    </recommendedName>
</protein>
<organism evidence="3 4">
    <name type="scientific">Acetobacter conturbans</name>
    <dbReference type="NCBI Taxonomy" id="1737472"/>
    <lineage>
        <taxon>Bacteria</taxon>
        <taxon>Pseudomonadati</taxon>
        <taxon>Pseudomonadota</taxon>
        <taxon>Alphaproteobacteria</taxon>
        <taxon>Acetobacterales</taxon>
        <taxon>Acetobacteraceae</taxon>
        <taxon>Acetobacter</taxon>
    </lineage>
</organism>
<evidence type="ECO:0000259" key="2">
    <source>
        <dbReference type="Pfam" id="PF13156"/>
    </source>
</evidence>
<name>A0ABX0K179_9PROT</name>
<gene>
    <name evidence="3" type="ORF">GOB81_12790</name>
</gene>
<dbReference type="Gene3D" id="3.40.1350.10">
    <property type="match status" value="1"/>
</dbReference>
<comment type="caution">
    <text evidence="3">The sequence shown here is derived from an EMBL/GenBank/DDBJ whole genome shotgun (WGS) entry which is preliminary data.</text>
</comment>
<evidence type="ECO:0000313" key="3">
    <source>
        <dbReference type="EMBL" id="NHN89491.1"/>
    </source>
</evidence>
<dbReference type="RefSeq" id="WP_173570812.1">
    <property type="nucleotide sequence ID" value="NZ_WOSY01000012.1"/>
</dbReference>
<dbReference type="SUPFAM" id="SSF52980">
    <property type="entry name" value="Restriction endonuclease-like"/>
    <property type="match status" value="1"/>
</dbReference>
<dbReference type="EMBL" id="WOSY01000012">
    <property type="protein sequence ID" value="NHN89491.1"/>
    <property type="molecule type" value="Genomic_DNA"/>
</dbReference>
<feature type="domain" description="Mrr-like" evidence="2">
    <location>
        <begin position="36"/>
        <end position="98"/>
    </location>
</feature>
<dbReference type="InterPro" id="IPR011335">
    <property type="entry name" value="Restrct_endonuc-II-like"/>
</dbReference>